<protein>
    <recommendedName>
        <fullName evidence="4">DUF5683 domain-containing protein</fullName>
    </recommendedName>
</protein>
<dbReference type="EMBL" id="BLXX01000005">
    <property type="protein sequence ID" value="GFO59834.1"/>
    <property type="molecule type" value="Genomic_DNA"/>
</dbReference>
<evidence type="ECO:0000256" key="1">
    <source>
        <dbReference type="SAM" id="Phobius"/>
    </source>
</evidence>
<sequence>MKNSLKGALLSGLIFPGLGQFWLKRRVWGTVLLLSTLGTLAVISLKLTERAYRLVEQAEAEGGQVDLVAVAKTVQAASYADPQVRISWLVLLAVWLVGVLHAFWEGMKLDRDGKRGPRSEGGGR</sequence>
<feature type="transmembrane region" description="Helical" evidence="1">
    <location>
        <begin position="86"/>
        <end position="104"/>
    </location>
</feature>
<evidence type="ECO:0000313" key="3">
    <source>
        <dbReference type="Proteomes" id="UP000556026"/>
    </source>
</evidence>
<accession>A0A6V8MIR2</accession>
<keyword evidence="1" id="KW-0472">Membrane</keyword>
<evidence type="ECO:0008006" key="4">
    <source>
        <dbReference type="Google" id="ProtNLM"/>
    </source>
</evidence>
<feature type="transmembrane region" description="Helical" evidence="1">
    <location>
        <begin position="29"/>
        <end position="47"/>
    </location>
</feature>
<evidence type="ECO:0000313" key="2">
    <source>
        <dbReference type="EMBL" id="GFO59834.1"/>
    </source>
</evidence>
<keyword evidence="1" id="KW-1133">Transmembrane helix</keyword>
<organism evidence="2 3">
    <name type="scientific">Geomonas silvestris</name>
    <dbReference type="NCBI Taxonomy" id="2740184"/>
    <lineage>
        <taxon>Bacteria</taxon>
        <taxon>Pseudomonadati</taxon>
        <taxon>Thermodesulfobacteriota</taxon>
        <taxon>Desulfuromonadia</taxon>
        <taxon>Geobacterales</taxon>
        <taxon>Geobacteraceae</taxon>
        <taxon>Geomonas</taxon>
    </lineage>
</organism>
<dbReference type="AlphaFoldDB" id="A0A6V8MIR2"/>
<name>A0A6V8MIR2_9BACT</name>
<reference evidence="3" key="1">
    <citation type="submission" date="2020-06" db="EMBL/GenBank/DDBJ databases">
        <title>Draft genomic sequence of Geomonas sp. Red330.</title>
        <authorList>
            <person name="Itoh H."/>
            <person name="Zhenxing X."/>
            <person name="Ushijima N."/>
            <person name="Masuda Y."/>
            <person name="Shiratori Y."/>
            <person name="Senoo K."/>
        </authorList>
    </citation>
    <scope>NUCLEOTIDE SEQUENCE [LARGE SCALE GENOMIC DNA]</scope>
    <source>
        <strain evidence="3">Red330</strain>
    </source>
</reference>
<proteinExistence type="predicted"/>
<keyword evidence="3" id="KW-1185">Reference proteome</keyword>
<dbReference type="Proteomes" id="UP000556026">
    <property type="component" value="Unassembled WGS sequence"/>
</dbReference>
<keyword evidence="1" id="KW-0812">Transmembrane</keyword>
<dbReference type="RefSeq" id="WP_183354654.1">
    <property type="nucleotide sequence ID" value="NZ_BLXX01000005.1"/>
</dbReference>
<gene>
    <name evidence="2" type="ORF">GMST_21590</name>
</gene>
<comment type="caution">
    <text evidence="2">The sequence shown here is derived from an EMBL/GenBank/DDBJ whole genome shotgun (WGS) entry which is preliminary data.</text>
</comment>